<protein>
    <submittedName>
        <fullName evidence="3">Uncharacterized protein</fullName>
    </submittedName>
</protein>
<evidence type="ECO:0000256" key="1">
    <source>
        <dbReference type="SAM" id="MobiDB-lite"/>
    </source>
</evidence>
<dbReference type="EMBL" id="CAJOBD010013403">
    <property type="protein sequence ID" value="CAF4190269.1"/>
    <property type="molecule type" value="Genomic_DNA"/>
</dbReference>
<evidence type="ECO:0000313" key="2">
    <source>
        <dbReference type="EMBL" id="CAF1435147.1"/>
    </source>
</evidence>
<organism evidence="3 4">
    <name type="scientific">Rotaria sordida</name>
    <dbReference type="NCBI Taxonomy" id="392033"/>
    <lineage>
        <taxon>Eukaryota</taxon>
        <taxon>Metazoa</taxon>
        <taxon>Spiralia</taxon>
        <taxon>Gnathifera</taxon>
        <taxon>Rotifera</taxon>
        <taxon>Eurotatoria</taxon>
        <taxon>Bdelloidea</taxon>
        <taxon>Philodinida</taxon>
        <taxon>Philodinidae</taxon>
        <taxon>Rotaria</taxon>
    </lineage>
</organism>
<name>A0A820AM51_9BILA</name>
<dbReference type="Proteomes" id="UP000663864">
    <property type="component" value="Unassembled WGS sequence"/>
</dbReference>
<dbReference type="Proteomes" id="UP000663836">
    <property type="component" value="Unassembled WGS sequence"/>
</dbReference>
<gene>
    <name evidence="3" type="ORF">JBS370_LOCUS35985</name>
    <name evidence="2" type="ORF">ZHD862_LOCUS34564</name>
</gene>
<sequence>MASSSHSTSTQTSLSIVIVDVEHDAAKREFIKQLFSESYICLPDAYFTRMIHVGMADPFIKLVMDVNREEKQRKKMLQDMLHKMEDEYRKRKYQNKNNNHDTKNDEEETKLKQNKNSHEAISNEITYHYVPVFTEEDQIRFEEFFPNYSNLRKSFD</sequence>
<dbReference type="AlphaFoldDB" id="A0A820AM51"/>
<evidence type="ECO:0000313" key="3">
    <source>
        <dbReference type="EMBL" id="CAF4190269.1"/>
    </source>
</evidence>
<dbReference type="EMBL" id="CAJNOT010004515">
    <property type="protein sequence ID" value="CAF1435147.1"/>
    <property type="molecule type" value="Genomic_DNA"/>
</dbReference>
<accession>A0A820AM51</accession>
<feature type="region of interest" description="Disordered" evidence="1">
    <location>
        <begin position="87"/>
        <end position="116"/>
    </location>
</feature>
<comment type="caution">
    <text evidence="3">The sequence shown here is derived from an EMBL/GenBank/DDBJ whole genome shotgun (WGS) entry which is preliminary data.</text>
</comment>
<evidence type="ECO:0000313" key="4">
    <source>
        <dbReference type="Proteomes" id="UP000663836"/>
    </source>
</evidence>
<proteinExistence type="predicted"/>
<reference evidence="3" key="1">
    <citation type="submission" date="2021-02" db="EMBL/GenBank/DDBJ databases">
        <authorList>
            <person name="Nowell W R."/>
        </authorList>
    </citation>
    <scope>NUCLEOTIDE SEQUENCE</scope>
</reference>